<evidence type="ECO:0000256" key="5">
    <source>
        <dbReference type="ARBA" id="ARBA00022692"/>
    </source>
</evidence>
<feature type="transmembrane region" description="Helical" evidence="8">
    <location>
        <begin position="370"/>
        <end position="387"/>
    </location>
</feature>
<sequence length="456" mass="51737">MVDDRSERPFRMRFGQSNWLFGGAFFVLMWATLIAYYQYKFDLNIPPSTSGDEVDYDSLGWELAHGRGFRVDLNDPEFRAPYDLAAQASERFRLPQRESEISTTRPPFYPWAISYINRLIGRQFSGTRIMDAAFVAATGALLAVCVRQDFGMTAAWLSVILFLGVDVRTRLYGRAILTEAMAMFFVSLICVAILKLRFHRFRSRFDDILFSVALGLLIGFAVLVRTLMILWLPGICLLLFLTWKRLGFSVKRSALLVVGTMSGILLAILPWSVRNIAVTGEWMPMGTQGLVQLSASFGDEVWESGGVWRNLEHSGFFDDVVHDDQTPVEREVAKAKWSRTHAKEWIFRHPGRAITLVPMKIYEEFRPRNRTEGIILCLFLIGIWPALWSPSGRVCLALIAINAFAIGVTWSVEGRFLVPVLLPMHYVAMMGVVWIALMLPFSAVQKVFAQNQIRGV</sequence>
<evidence type="ECO:0000256" key="8">
    <source>
        <dbReference type="SAM" id="Phobius"/>
    </source>
</evidence>
<keyword evidence="6 8" id="KW-1133">Transmembrane helix</keyword>
<evidence type="ECO:0000313" key="11">
    <source>
        <dbReference type="Proteomes" id="UP000317243"/>
    </source>
</evidence>
<comment type="subcellular location">
    <subcellularLocation>
        <location evidence="1">Cell membrane</location>
        <topology evidence="1">Multi-pass membrane protein</topology>
    </subcellularLocation>
</comment>
<feature type="transmembrane region" description="Helical" evidence="8">
    <location>
        <begin position="253"/>
        <end position="273"/>
    </location>
</feature>
<feature type="transmembrane region" description="Helical" evidence="8">
    <location>
        <begin position="20"/>
        <end position="39"/>
    </location>
</feature>
<evidence type="ECO:0000256" key="2">
    <source>
        <dbReference type="ARBA" id="ARBA00022475"/>
    </source>
</evidence>
<keyword evidence="11" id="KW-1185">Reference proteome</keyword>
<dbReference type="GO" id="GO:0009103">
    <property type="term" value="P:lipopolysaccharide biosynthetic process"/>
    <property type="evidence" value="ECO:0007669"/>
    <property type="project" value="UniProtKB-ARBA"/>
</dbReference>
<accession>A0A5C5X3S6</accession>
<keyword evidence="7 8" id="KW-0472">Membrane</keyword>
<evidence type="ECO:0000256" key="1">
    <source>
        <dbReference type="ARBA" id="ARBA00004651"/>
    </source>
</evidence>
<dbReference type="InterPro" id="IPR050297">
    <property type="entry name" value="LipidA_mod_glycosyltrf_83"/>
</dbReference>
<protein>
    <recommendedName>
        <fullName evidence="9">Glycosyltransferase RgtA/B/C/D-like domain-containing protein</fullName>
    </recommendedName>
</protein>
<evidence type="ECO:0000259" key="9">
    <source>
        <dbReference type="Pfam" id="PF13231"/>
    </source>
</evidence>
<feature type="transmembrane region" description="Helical" evidence="8">
    <location>
        <begin position="175"/>
        <end position="196"/>
    </location>
</feature>
<name>A0A5C5X3S6_9PLAN</name>
<gene>
    <name evidence="10" type="ORF">KOR42_11330</name>
</gene>
<evidence type="ECO:0000256" key="7">
    <source>
        <dbReference type="ARBA" id="ARBA00023136"/>
    </source>
</evidence>
<organism evidence="10 11">
    <name type="scientific">Thalassoglobus neptunius</name>
    <dbReference type="NCBI Taxonomy" id="1938619"/>
    <lineage>
        <taxon>Bacteria</taxon>
        <taxon>Pseudomonadati</taxon>
        <taxon>Planctomycetota</taxon>
        <taxon>Planctomycetia</taxon>
        <taxon>Planctomycetales</taxon>
        <taxon>Planctomycetaceae</taxon>
        <taxon>Thalassoglobus</taxon>
    </lineage>
</organism>
<dbReference type="Proteomes" id="UP000317243">
    <property type="component" value="Unassembled WGS sequence"/>
</dbReference>
<dbReference type="AlphaFoldDB" id="A0A5C5X3S6"/>
<dbReference type="EMBL" id="SIHI01000001">
    <property type="protein sequence ID" value="TWT57767.1"/>
    <property type="molecule type" value="Genomic_DNA"/>
</dbReference>
<dbReference type="PANTHER" id="PTHR33908:SF11">
    <property type="entry name" value="MEMBRANE PROTEIN"/>
    <property type="match status" value="1"/>
</dbReference>
<keyword evidence="4" id="KW-0808">Transferase</keyword>
<dbReference type="PANTHER" id="PTHR33908">
    <property type="entry name" value="MANNOSYLTRANSFERASE YKCB-RELATED"/>
    <property type="match status" value="1"/>
</dbReference>
<feature type="transmembrane region" description="Helical" evidence="8">
    <location>
        <begin position="394"/>
        <end position="412"/>
    </location>
</feature>
<reference evidence="10 11" key="1">
    <citation type="submission" date="2019-02" db="EMBL/GenBank/DDBJ databases">
        <title>Deep-cultivation of Planctomycetes and their phenomic and genomic characterization uncovers novel biology.</title>
        <authorList>
            <person name="Wiegand S."/>
            <person name="Jogler M."/>
            <person name="Boedeker C."/>
            <person name="Pinto D."/>
            <person name="Vollmers J."/>
            <person name="Rivas-Marin E."/>
            <person name="Kohn T."/>
            <person name="Peeters S.H."/>
            <person name="Heuer A."/>
            <person name="Rast P."/>
            <person name="Oberbeckmann S."/>
            <person name="Bunk B."/>
            <person name="Jeske O."/>
            <person name="Meyerdierks A."/>
            <person name="Storesund J.E."/>
            <person name="Kallscheuer N."/>
            <person name="Luecker S."/>
            <person name="Lage O.M."/>
            <person name="Pohl T."/>
            <person name="Merkel B.J."/>
            <person name="Hornburger P."/>
            <person name="Mueller R.-W."/>
            <person name="Bruemmer F."/>
            <person name="Labrenz M."/>
            <person name="Spormann A.M."/>
            <person name="Op Den Camp H."/>
            <person name="Overmann J."/>
            <person name="Amann R."/>
            <person name="Jetten M.S.M."/>
            <person name="Mascher T."/>
            <person name="Medema M.H."/>
            <person name="Devos D.P."/>
            <person name="Kaster A.-K."/>
            <person name="Ovreas L."/>
            <person name="Rohde M."/>
            <person name="Galperin M.Y."/>
            <person name="Jogler C."/>
        </authorList>
    </citation>
    <scope>NUCLEOTIDE SEQUENCE [LARGE SCALE GENOMIC DNA]</scope>
    <source>
        <strain evidence="10 11">KOR42</strain>
    </source>
</reference>
<proteinExistence type="predicted"/>
<evidence type="ECO:0000256" key="4">
    <source>
        <dbReference type="ARBA" id="ARBA00022679"/>
    </source>
</evidence>
<dbReference type="GO" id="GO:0005886">
    <property type="term" value="C:plasma membrane"/>
    <property type="evidence" value="ECO:0007669"/>
    <property type="project" value="UniProtKB-SubCell"/>
</dbReference>
<dbReference type="GO" id="GO:0016763">
    <property type="term" value="F:pentosyltransferase activity"/>
    <property type="evidence" value="ECO:0007669"/>
    <property type="project" value="TreeGrafter"/>
</dbReference>
<evidence type="ECO:0000256" key="3">
    <source>
        <dbReference type="ARBA" id="ARBA00022676"/>
    </source>
</evidence>
<evidence type="ECO:0000313" key="10">
    <source>
        <dbReference type="EMBL" id="TWT57767.1"/>
    </source>
</evidence>
<evidence type="ECO:0000256" key="6">
    <source>
        <dbReference type="ARBA" id="ARBA00022989"/>
    </source>
</evidence>
<feature type="transmembrane region" description="Helical" evidence="8">
    <location>
        <begin position="424"/>
        <end position="444"/>
    </location>
</feature>
<dbReference type="RefSeq" id="WP_197440884.1">
    <property type="nucleotide sequence ID" value="NZ_SIHI01000001.1"/>
</dbReference>
<comment type="caution">
    <text evidence="10">The sequence shown here is derived from an EMBL/GenBank/DDBJ whole genome shotgun (WGS) entry which is preliminary data.</text>
</comment>
<keyword evidence="3" id="KW-0328">Glycosyltransferase</keyword>
<feature type="transmembrane region" description="Helical" evidence="8">
    <location>
        <begin position="132"/>
        <end position="163"/>
    </location>
</feature>
<dbReference type="InterPro" id="IPR038731">
    <property type="entry name" value="RgtA/B/C-like"/>
</dbReference>
<keyword evidence="2" id="KW-1003">Cell membrane</keyword>
<dbReference type="Pfam" id="PF13231">
    <property type="entry name" value="PMT_2"/>
    <property type="match status" value="1"/>
</dbReference>
<feature type="transmembrane region" description="Helical" evidence="8">
    <location>
        <begin position="208"/>
        <end position="241"/>
    </location>
</feature>
<keyword evidence="5 8" id="KW-0812">Transmembrane</keyword>
<feature type="domain" description="Glycosyltransferase RgtA/B/C/D-like" evidence="9">
    <location>
        <begin position="105"/>
        <end position="271"/>
    </location>
</feature>